<dbReference type="SMART" id="SM00797">
    <property type="entry name" value="AHS2"/>
    <property type="match status" value="1"/>
</dbReference>
<keyword evidence="3" id="KW-0067">ATP-binding</keyword>
<dbReference type="KEGG" id="agy:ATC03_15515"/>
<dbReference type="InterPro" id="IPR003778">
    <property type="entry name" value="CT_A_B"/>
</dbReference>
<keyword evidence="1" id="KW-0547">Nucleotide-binding</keyword>
<dbReference type="InterPro" id="IPR029000">
    <property type="entry name" value="Cyclophilin-like_dom_sf"/>
</dbReference>
<gene>
    <name evidence="5" type="ORF">ATC03_15515</name>
</gene>
<dbReference type="EMBL" id="CP013979">
    <property type="protein sequence ID" value="ANJ27913.1"/>
    <property type="molecule type" value="Genomic_DNA"/>
</dbReference>
<dbReference type="GO" id="GO:0016787">
    <property type="term" value="F:hydrolase activity"/>
    <property type="evidence" value="ECO:0007669"/>
    <property type="project" value="UniProtKB-KW"/>
</dbReference>
<dbReference type="OrthoDB" id="9768696at2"/>
<dbReference type="Proteomes" id="UP000078437">
    <property type="component" value="Chromosome"/>
</dbReference>
<dbReference type="Gene3D" id="2.40.100.10">
    <property type="entry name" value="Cyclophilin-like"/>
    <property type="match status" value="1"/>
</dbReference>
<reference evidence="6" key="2">
    <citation type="submission" date="2016-01" db="EMBL/GenBank/DDBJ databases">
        <title>Complete genome sequence of Agromyces aureus AR33T and comparison with related organisms.</title>
        <authorList>
            <person name="Corretto E."/>
            <person name="Antonielli L."/>
            <person name="Sessitsch A."/>
            <person name="Brader G."/>
        </authorList>
    </citation>
    <scope>NUCLEOTIDE SEQUENCE [LARGE SCALE GENOMIC DNA]</scope>
    <source>
        <strain evidence="6">AR33</strain>
    </source>
</reference>
<dbReference type="SUPFAM" id="SSF50891">
    <property type="entry name" value="Cyclophilin-like"/>
    <property type="match status" value="1"/>
</dbReference>
<keyword evidence="2 5" id="KW-0378">Hydrolase</keyword>
<accession>A0A191WIB8</accession>
<dbReference type="NCBIfam" id="TIGR00724">
    <property type="entry name" value="urea_amlyse_rel"/>
    <property type="match status" value="1"/>
</dbReference>
<dbReference type="Pfam" id="PF02626">
    <property type="entry name" value="CT_A_B"/>
    <property type="match status" value="1"/>
</dbReference>
<organism evidence="5 6">
    <name type="scientific">Agromyces aureus</name>
    <dbReference type="NCBI Taxonomy" id="453304"/>
    <lineage>
        <taxon>Bacteria</taxon>
        <taxon>Bacillati</taxon>
        <taxon>Actinomycetota</taxon>
        <taxon>Actinomycetes</taxon>
        <taxon>Micrococcales</taxon>
        <taxon>Microbacteriaceae</taxon>
        <taxon>Agromyces</taxon>
    </lineage>
</organism>
<evidence type="ECO:0000259" key="4">
    <source>
        <dbReference type="SMART" id="SM00797"/>
    </source>
</evidence>
<dbReference type="PANTHER" id="PTHR43309:SF3">
    <property type="entry name" value="5-OXOPROLINASE SUBUNIT C"/>
    <property type="match status" value="1"/>
</dbReference>
<evidence type="ECO:0000256" key="2">
    <source>
        <dbReference type="ARBA" id="ARBA00022801"/>
    </source>
</evidence>
<evidence type="ECO:0000313" key="5">
    <source>
        <dbReference type="EMBL" id="ANJ27913.1"/>
    </source>
</evidence>
<protein>
    <submittedName>
        <fullName evidence="5">Allophanate hydrolase</fullName>
    </submittedName>
</protein>
<dbReference type="STRING" id="453304.ATC03_15515"/>
<dbReference type="GO" id="GO:0005524">
    <property type="term" value="F:ATP binding"/>
    <property type="evidence" value="ECO:0007669"/>
    <property type="project" value="UniProtKB-KW"/>
</dbReference>
<dbReference type="AlphaFoldDB" id="A0A191WIB8"/>
<name>A0A191WIB8_9MICO</name>
<dbReference type="PANTHER" id="PTHR43309">
    <property type="entry name" value="5-OXOPROLINASE SUBUNIT C"/>
    <property type="match status" value="1"/>
</dbReference>
<evidence type="ECO:0000256" key="1">
    <source>
        <dbReference type="ARBA" id="ARBA00022741"/>
    </source>
</evidence>
<evidence type="ECO:0000256" key="3">
    <source>
        <dbReference type="ARBA" id="ARBA00022840"/>
    </source>
</evidence>
<evidence type="ECO:0000313" key="6">
    <source>
        <dbReference type="Proteomes" id="UP000078437"/>
    </source>
</evidence>
<proteinExistence type="predicted"/>
<dbReference type="InterPro" id="IPR052708">
    <property type="entry name" value="PxpC"/>
</dbReference>
<keyword evidence="6" id="KW-1185">Reference proteome</keyword>
<feature type="domain" description="Carboxyltransferase" evidence="4">
    <location>
        <begin position="27"/>
        <end position="288"/>
    </location>
</feature>
<dbReference type="RefSeq" id="WP_067879014.1">
    <property type="nucleotide sequence ID" value="NZ_CP013979.1"/>
</dbReference>
<sequence>MPSSTLTVEQPGALALVEDLGRPGFAHLGVSSSGALDRGALALANRLVGNPAGAAALEVVMGGFRARFDAETWFAVAGAWGDLRLDGRRIAPYTAARALPGSVLELGIASRGVRYVLAVRGGLDVPPVLGSRSRDTLAGLGPAPVQAGDALPIGAQPAASVPLLDQEAAFPPPEGPVTLALLPGPRTDWFTDAAHAGLFDGGWRLSEQADRIGARLLGAPLERLVAGELPSEATVPGSVQVAGDGLPTILLADRPVTGGYPVIAVVAASSLDALAQVRPGQAVRFRHA</sequence>
<reference evidence="5 6" key="1">
    <citation type="journal article" date="2016" name="Int. J. Syst. Evol. Microbiol.">
        <title>Agromyces aureus sp. nov., isolated from the rhizosphere of Salix caprea L. grown in a heavy-metal-contaminated soil.</title>
        <authorList>
            <person name="Corretto E."/>
            <person name="Antonielli L."/>
            <person name="Sessitsch A."/>
            <person name="Compant S."/>
            <person name="Gorfer M."/>
            <person name="Kuffner M."/>
            <person name="Brader G."/>
        </authorList>
    </citation>
    <scope>NUCLEOTIDE SEQUENCE [LARGE SCALE GENOMIC DNA]</scope>
    <source>
        <strain evidence="5 6">AR33</strain>
    </source>
</reference>